<evidence type="ECO:0000313" key="3">
    <source>
        <dbReference type="EMBL" id="OIV38889.1"/>
    </source>
</evidence>
<dbReference type="OrthoDB" id="3830620at2"/>
<proteinExistence type="predicted"/>
<protein>
    <submittedName>
        <fullName evidence="3">Uncharacterized protein</fullName>
    </submittedName>
</protein>
<feature type="compositionally biased region" description="Low complexity" evidence="1">
    <location>
        <begin position="67"/>
        <end position="79"/>
    </location>
</feature>
<feature type="transmembrane region" description="Helical" evidence="2">
    <location>
        <begin position="16"/>
        <end position="34"/>
    </location>
</feature>
<gene>
    <name evidence="3" type="ORF">BIV57_03515</name>
</gene>
<accession>A0A1J7BZI2</accession>
<evidence type="ECO:0000256" key="1">
    <source>
        <dbReference type="SAM" id="MobiDB-lite"/>
    </source>
</evidence>
<evidence type="ECO:0000256" key="2">
    <source>
        <dbReference type="SAM" id="Phobius"/>
    </source>
</evidence>
<keyword evidence="4" id="KW-1185">Reference proteome</keyword>
<keyword evidence="2" id="KW-1133">Transmembrane helix</keyword>
<dbReference type="STRING" id="1428644.BIV57_03515"/>
<dbReference type="AlphaFoldDB" id="A0A1J7BZI2"/>
<feature type="region of interest" description="Disordered" evidence="1">
    <location>
        <begin position="45"/>
        <end position="85"/>
    </location>
</feature>
<keyword evidence="2" id="KW-0472">Membrane</keyword>
<feature type="compositionally biased region" description="Basic residues" evidence="1">
    <location>
        <begin position="57"/>
        <end position="66"/>
    </location>
</feature>
<dbReference type="RefSeq" id="WP_079169985.1">
    <property type="nucleotide sequence ID" value="NZ_MLCF01000011.1"/>
</dbReference>
<dbReference type="Proteomes" id="UP000243342">
    <property type="component" value="Unassembled WGS sequence"/>
</dbReference>
<name>A0A1J7BZI2_9ACTN</name>
<reference evidence="3 4" key="1">
    <citation type="submission" date="2016-10" db="EMBL/GenBank/DDBJ databases">
        <title>Genome sequence of Streptomyces gilvigriseus MUSC 26.</title>
        <authorList>
            <person name="Lee L.-H."/>
            <person name="Ser H.-L."/>
        </authorList>
    </citation>
    <scope>NUCLEOTIDE SEQUENCE [LARGE SCALE GENOMIC DNA]</scope>
    <source>
        <strain evidence="3 4">MUSC 26</strain>
    </source>
</reference>
<comment type="caution">
    <text evidence="3">The sequence shown here is derived from an EMBL/GenBank/DDBJ whole genome shotgun (WGS) entry which is preliminary data.</text>
</comment>
<evidence type="ECO:0000313" key="4">
    <source>
        <dbReference type="Proteomes" id="UP000243342"/>
    </source>
</evidence>
<keyword evidence="2" id="KW-0812">Transmembrane</keyword>
<organism evidence="3 4">
    <name type="scientific">Mangrovactinospora gilvigrisea</name>
    <dbReference type="NCBI Taxonomy" id="1428644"/>
    <lineage>
        <taxon>Bacteria</taxon>
        <taxon>Bacillati</taxon>
        <taxon>Actinomycetota</taxon>
        <taxon>Actinomycetes</taxon>
        <taxon>Kitasatosporales</taxon>
        <taxon>Streptomycetaceae</taxon>
        <taxon>Mangrovactinospora</taxon>
    </lineage>
</organism>
<sequence>MPVVQLALDANKVTPGILGFVVCLAVGLALWGLLKSMNKQMRKIDFDEGPADEGPRKQPRGLRAHRIAQQQAQRQAMGASDRPAK</sequence>
<dbReference type="EMBL" id="MLCF01000011">
    <property type="protein sequence ID" value="OIV38889.1"/>
    <property type="molecule type" value="Genomic_DNA"/>
</dbReference>